<proteinExistence type="predicted"/>
<dbReference type="OrthoDB" id="4230925at2759"/>
<protein>
    <submittedName>
        <fullName evidence="1">Uncharacterized protein</fullName>
    </submittedName>
</protein>
<organism evidence="1 2">
    <name type="scientific">Aspergillus campestris (strain IBT 28561)</name>
    <dbReference type="NCBI Taxonomy" id="1392248"/>
    <lineage>
        <taxon>Eukaryota</taxon>
        <taxon>Fungi</taxon>
        <taxon>Dikarya</taxon>
        <taxon>Ascomycota</taxon>
        <taxon>Pezizomycotina</taxon>
        <taxon>Eurotiomycetes</taxon>
        <taxon>Eurotiomycetidae</taxon>
        <taxon>Eurotiales</taxon>
        <taxon>Aspergillaceae</taxon>
        <taxon>Aspergillus</taxon>
        <taxon>Aspergillus subgen. Circumdati</taxon>
    </lineage>
</organism>
<evidence type="ECO:0000313" key="1">
    <source>
        <dbReference type="EMBL" id="PKY04995.1"/>
    </source>
</evidence>
<name>A0A2I1D546_ASPC2</name>
<dbReference type="Proteomes" id="UP000234254">
    <property type="component" value="Unassembled WGS sequence"/>
</dbReference>
<comment type="caution">
    <text evidence="1">The sequence shown here is derived from an EMBL/GenBank/DDBJ whole genome shotgun (WGS) entry which is preliminary data.</text>
</comment>
<dbReference type="EMBL" id="MSFM01000005">
    <property type="protein sequence ID" value="PKY04995.1"/>
    <property type="molecule type" value="Genomic_DNA"/>
</dbReference>
<evidence type="ECO:0000313" key="2">
    <source>
        <dbReference type="Proteomes" id="UP000234254"/>
    </source>
</evidence>
<dbReference type="VEuPathDB" id="FungiDB:P168DRAFT_318032"/>
<reference evidence="1" key="1">
    <citation type="submission" date="2016-12" db="EMBL/GenBank/DDBJ databases">
        <title>The genomes of Aspergillus section Nigri reveals drivers in fungal speciation.</title>
        <authorList>
            <consortium name="DOE Joint Genome Institute"/>
            <person name="Vesth T.C."/>
            <person name="Nybo J."/>
            <person name="Theobald S."/>
            <person name="Brandl J."/>
            <person name="Frisvad J.C."/>
            <person name="Nielsen K.F."/>
            <person name="Lyhne E.K."/>
            <person name="Kogle M.E."/>
            <person name="Kuo A."/>
            <person name="Riley R."/>
            <person name="Clum A."/>
            <person name="Nolan M."/>
            <person name="Lipzen A."/>
            <person name="Salamov A."/>
            <person name="Henrissat B."/>
            <person name="Wiebenga A."/>
            <person name="De vries R.P."/>
            <person name="Grigoriev I.V."/>
            <person name="Mortensen U.H."/>
            <person name="Andersen M.R."/>
            <person name="Baker S.E."/>
        </authorList>
    </citation>
    <scope>NUCLEOTIDE SEQUENCE</scope>
    <source>
        <strain evidence="1">IBT 28561</strain>
    </source>
</reference>
<dbReference type="AlphaFoldDB" id="A0A2I1D546"/>
<sequence length="60" mass="6489">MATSKMANQCSGHVFAIVQATNGNILTWRCSDCNSGPFVAIWRCKICGHCRCNACHTAKA</sequence>
<gene>
    <name evidence="1" type="ORF">P168DRAFT_318032</name>
</gene>
<dbReference type="RefSeq" id="XP_024693589.1">
    <property type="nucleotide sequence ID" value="XM_024840168.1"/>
</dbReference>
<dbReference type="GeneID" id="36547692"/>
<keyword evidence="2" id="KW-1185">Reference proteome</keyword>
<accession>A0A2I1D546</accession>